<evidence type="ECO:0000313" key="3">
    <source>
        <dbReference type="Proteomes" id="UP001596230"/>
    </source>
</evidence>
<dbReference type="RefSeq" id="WP_385945750.1">
    <property type="nucleotide sequence ID" value="NZ_JBHSUB010000002.1"/>
</dbReference>
<dbReference type="Pfam" id="PF06092">
    <property type="entry name" value="DUF943"/>
    <property type="match status" value="1"/>
</dbReference>
<keyword evidence="3" id="KW-1185">Reference proteome</keyword>
<organism evidence="2 3">
    <name type="scientific">Tatumella terrea</name>
    <dbReference type="NCBI Taxonomy" id="419007"/>
    <lineage>
        <taxon>Bacteria</taxon>
        <taxon>Pseudomonadati</taxon>
        <taxon>Pseudomonadota</taxon>
        <taxon>Gammaproteobacteria</taxon>
        <taxon>Enterobacterales</taxon>
        <taxon>Erwiniaceae</taxon>
        <taxon>Tatumella</taxon>
    </lineage>
</organism>
<protein>
    <submittedName>
        <fullName evidence="2">DUF943 family protein</fullName>
    </submittedName>
</protein>
<comment type="caution">
    <text evidence="2">The sequence shown here is derived from an EMBL/GenBank/DDBJ whole genome shotgun (WGS) entry which is preliminary data.</text>
</comment>
<gene>
    <name evidence="2" type="ORF">ACFP9W_01030</name>
</gene>
<evidence type="ECO:0000256" key="1">
    <source>
        <dbReference type="SAM" id="Phobius"/>
    </source>
</evidence>
<accession>A0ABW1VSG4</accession>
<keyword evidence="1" id="KW-0812">Transmembrane</keyword>
<keyword evidence="1" id="KW-0472">Membrane</keyword>
<proteinExistence type="predicted"/>
<dbReference type="InterPro" id="IPR010351">
    <property type="entry name" value="DUF943"/>
</dbReference>
<keyword evidence="1" id="KW-1133">Transmembrane helix</keyword>
<name>A0ABW1VSG4_9GAMM</name>
<feature type="transmembrane region" description="Helical" evidence="1">
    <location>
        <begin position="9"/>
        <end position="28"/>
    </location>
</feature>
<dbReference type="Proteomes" id="UP001596230">
    <property type="component" value="Unassembled WGS sequence"/>
</dbReference>
<sequence length="154" mass="17891">MKANLKKKLIILIIASAILMGYLFWLNLRPVEIIAVHNDSNYSSVLVKNFPITDKGKIDWWLKNKERLKTLYDIPKPATYGSFTVIIWLFGEGYKEEEKYDRLCFNDMSPPVNCIEKNRVFSISSGKNRVTIFTVSDGEYIMKDNSKVMKIKNE</sequence>
<reference evidence="3" key="1">
    <citation type="journal article" date="2019" name="Int. J. Syst. Evol. Microbiol.">
        <title>The Global Catalogue of Microorganisms (GCM) 10K type strain sequencing project: providing services to taxonomists for standard genome sequencing and annotation.</title>
        <authorList>
            <consortium name="The Broad Institute Genomics Platform"/>
            <consortium name="The Broad Institute Genome Sequencing Center for Infectious Disease"/>
            <person name="Wu L."/>
            <person name="Ma J."/>
        </authorList>
    </citation>
    <scope>NUCLEOTIDE SEQUENCE [LARGE SCALE GENOMIC DNA]</scope>
    <source>
        <strain evidence="3">CGMCC 1.18518</strain>
    </source>
</reference>
<evidence type="ECO:0000313" key="2">
    <source>
        <dbReference type="EMBL" id="MFC6376709.1"/>
    </source>
</evidence>
<dbReference type="EMBL" id="JBHSUB010000002">
    <property type="protein sequence ID" value="MFC6376709.1"/>
    <property type="molecule type" value="Genomic_DNA"/>
</dbReference>